<evidence type="ECO:0000256" key="4">
    <source>
        <dbReference type="ARBA" id="ARBA00022801"/>
    </source>
</evidence>
<evidence type="ECO:0000256" key="2">
    <source>
        <dbReference type="ARBA" id="ARBA00022670"/>
    </source>
</evidence>
<keyword evidence="11" id="KW-1185">Reference proteome</keyword>
<evidence type="ECO:0000313" key="10">
    <source>
        <dbReference type="EMBL" id="QEM83440.1"/>
    </source>
</evidence>
<dbReference type="AlphaFoldDB" id="A0A5C1NKX8"/>
<dbReference type="PANTHER" id="PTHR43126:SF2">
    <property type="entry name" value="D-ALANYL-D-ALANINE DIPEPTIDASE"/>
    <property type="match status" value="1"/>
</dbReference>
<dbReference type="SUPFAM" id="SSF55166">
    <property type="entry name" value="Hedgehog/DD-peptidase"/>
    <property type="match status" value="1"/>
</dbReference>
<dbReference type="GO" id="GO:0008270">
    <property type="term" value="F:zinc ion binding"/>
    <property type="evidence" value="ECO:0007669"/>
    <property type="project" value="UniProtKB-UniRule"/>
</dbReference>
<feature type="binding site" evidence="9">
    <location>
        <position position="212"/>
    </location>
    <ligand>
        <name>Zn(2+)</name>
        <dbReference type="ChEBI" id="CHEBI:29105"/>
        <note>catalytic</note>
    </ligand>
</feature>
<comment type="cofactor">
    <cofactor evidence="9">
        <name>Zn(2+)</name>
        <dbReference type="ChEBI" id="CHEBI:29105"/>
    </cofactor>
    <text evidence="9">Binds 1 zinc ion per subunit.</text>
</comment>
<dbReference type="Proteomes" id="UP000324285">
    <property type="component" value="Chromosome"/>
</dbReference>
<dbReference type="EC" id="3.4.13.22" evidence="9"/>
<dbReference type="GO" id="GO:0071555">
    <property type="term" value="P:cell wall organization"/>
    <property type="evidence" value="ECO:0007669"/>
    <property type="project" value="UniProtKB-KW"/>
</dbReference>
<keyword evidence="6 9" id="KW-0224">Dipeptidase</keyword>
<evidence type="ECO:0000256" key="6">
    <source>
        <dbReference type="ARBA" id="ARBA00022997"/>
    </source>
</evidence>
<feature type="binding site" evidence="9">
    <location>
        <position position="145"/>
    </location>
    <ligand>
        <name>Zn(2+)</name>
        <dbReference type="ChEBI" id="CHEBI:29105"/>
        <note>catalytic</note>
    </ligand>
</feature>
<comment type="catalytic activity">
    <reaction evidence="1 9">
        <text>D-alanyl-D-alanine + H2O = 2 D-alanine</text>
        <dbReference type="Rhea" id="RHEA:20661"/>
        <dbReference type="ChEBI" id="CHEBI:15377"/>
        <dbReference type="ChEBI" id="CHEBI:57416"/>
        <dbReference type="ChEBI" id="CHEBI:57822"/>
        <dbReference type="EC" id="3.4.13.22"/>
    </reaction>
</comment>
<reference evidence="10" key="1">
    <citation type="submission" date="2021-02" db="EMBL/GenBank/DDBJ databases">
        <title>Strain Y2R2, a novel species of the genus Halomonas.</title>
        <authorList>
            <person name="Huang H."/>
        </authorList>
    </citation>
    <scope>NUCLEOTIDE SEQUENCE</scope>
    <source>
        <strain evidence="10">Y2R2</strain>
    </source>
</reference>
<keyword evidence="8" id="KW-0961">Cell wall biogenesis/degradation</keyword>
<evidence type="ECO:0000256" key="8">
    <source>
        <dbReference type="ARBA" id="ARBA00023316"/>
    </source>
</evidence>
<dbReference type="RefSeq" id="WP_149286562.1">
    <property type="nucleotide sequence ID" value="NZ_CP038437.2"/>
</dbReference>
<protein>
    <recommendedName>
        <fullName evidence="9">D-alanyl-D-alanine dipeptidase</fullName>
        <shortName evidence="9">D-Ala-D-Ala dipeptidase</shortName>
        <ecNumber evidence="9">3.4.13.22</ecNumber>
    </recommendedName>
</protein>
<sequence length="251" mass="28311">MTSANSAIPARPDPVWDEVSALPIQGDDSALIPMSLTPLPIRVYPAYAKLGIPGAIPECYVRPEVHRRLLMAAHSLPAGVSLVVLDAWRPWRVQQYLFETLFEAIGTQHPEYDEAALLTHTREFVSLPSRDPQAPSPHLTGGAVDVTLCDQEGRLLEMGTGFDEAITASHTDHFERHAPQDERQRLAHKNRRLLHHVMLTAGFTNLPSEWWHYDFGDQLWAWYRGEAAALYGPAEVETLESRWRKQLCTPH</sequence>
<keyword evidence="7 9" id="KW-0482">Metalloprotease</keyword>
<comment type="similarity">
    <text evidence="9">Belongs to the peptidase M15D family.</text>
</comment>
<evidence type="ECO:0000256" key="5">
    <source>
        <dbReference type="ARBA" id="ARBA00022833"/>
    </source>
</evidence>
<name>A0A5C1NKX8_9GAMM</name>
<evidence type="ECO:0000313" key="11">
    <source>
        <dbReference type="Proteomes" id="UP000324285"/>
    </source>
</evidence>
<dbReference type="Gene3D" id="3.30.1380.10">
    <property type="match status" value="1"/>
</dbReference>
<feature type="site" description="Transition state stabilizer" evidence="9">
    <location>
        <position position="89"/>
    </location>
</feature>
<dbReference type="Pfam" id="PF01427">
    <property type="entry name" value="Peptidase_M15"/>
    <property type="match status" value="1"/>
</dbReference>
<keyword evidence="2 9" id="KW-0645">Protease</keyword>
<evidence type="ECO:0000256" key="9">
    <source>
        <dbReference type="HAMAP-Rule" id="MF_01924"/>
    </source>
</evidence>
<proteinExistence type="inferred from homology"/>
<dbReference type="PANTHER" id="PTHR43126">
    <property type="entry name" value="D-ALANYL-D-ALANINE DIPEPTIDASE"/>
    <property type="match status" value="1"/>
</dbReference>
<dbReference type="GO" id="GO:0008237">
    <property type="term" value="F:metallopeptidase activity"/>
    <property type="evidence" value="ECO:0007669"/>
    <property type="project" value="UniProtKB-KW"/>
</dbReference>
<keyword evidence="4 9" id="KW-0378">Hydrolase</keyword>
<keyword evidence="3 9" id="KW-0479">Metal-binding</keyword>
<comment type="function">
    <text evidence="9">Catalyzes hydrolysis of the D-alanyl-D-alanine dipeptide.</text>
</comment>
<dbReference type="GO" id="GO:0160237">
    <property type="term" value="F:D-Ala-D-Ala dipeptidase activity"/>
    <property type="evidence" value="ECO:0007669"/>
    <property type="project" value="UniProtKB-EC"/>
</dbReference>
<dbReference type="GO" id="GO:0006508">
    <property type="term" value="P:proteolysis"/>
    <property type="evidence" value="ECO:0007669"/>
    <property type="project" value="UniProtKB-KW"/>
</dbReference>
<keyword evidence="5 9" id="KW-0862">Zinc</keyword>
<dbReference type="KEGG" id="hbh:E4T21_19175"/>
<evidence type="ECO:0000256" key="7">
    <source>
        <dbReference type="ARBA" id="ARBA00023049"/>
    </source>
</evidence>
<dbReference type="CDD" id="cd14843">
    <property type="entry name" value="D-Ala-D-Ala_dipeptidase_like"/>
    <property type="match status" value="1"/>
</dbReference>
<dbReference type="InterPro" id="IPR009045">
    <property type="entry name" value="Zn_M74/Hedgehog-like"/>
</dbReference>
<organism evidence="10 11">
    <name type="scientific">Halomonas binhaiensis</name>
    <dbReference type="NCBI Taxonomy" id="2562282"/>
    <lineage>
        <taxon>Bacteria</taxon>
        <taxon>Pseudomonadati</taxon>
        <taxon>Pseudomonadota</taxon>
        <taxon>Gammaproteobacteria</taxon>
        <taxon>Oceanospirillales</taxon>
        <taxon>Halomonadaceae</taxon>
        <taxon>Halomonas</taxon>
    </lineage>
</organism>
<accession>A0A5C1NKX8</accession>
<dbReference type="InterPro" id="IPR000755">
    <property type="entry name" value="A_A_dipeptidase"/>
</dbReference>
<gene>
    <name evidence="9" type="primary">ddpX</name>
    <name evidence="10" type="ORF">E4T21_19175</name>
</gene>
<dbReference type="HAMAP" id="MF_01924">
    <property type="entry name" value="A_A_dipeptidase"/>
    <property type="match status" value="1"/>
</dbReference>
<feature type="active site" description="Proton donor/acceptor" evidence="9">
    <location>
        <position position="209"/>
    </location>
</feature>
<evidence type="ECO:0000256" key="1">
    <source>
        <dbReference type="ARBA" id="ARBA00001362"/>
    </source>
</evidence>
<evidence type="ECO:0000256" key="3">
    <source>
        <dbReference type="ARBA" id="ARBA00022723"/>
    </source>
</evidence>
<dbReference type="EMBL" id="CP038437">
    <property type="protein sequence ID" value="QEM83440.1"/>
    <property type="molecule type" value="Genomic_DNA"/>
</dbReference>
<feature type="binding site" evidence="9">
    <location>
        <position position="138"/>
    </location>
    <ligand>
        <name>Zn(2+)</name>
        <dbReference type="ChEBI" id="CHEBI:29105"/>
        <note>catalytic</note>
    </ligand>
</feature>
<dbReference type="OrthoDB" id="9801430at2"/>